<evidence type="ECO:0000313" key="1">
    <source>
        <dbReference type="EMBL" id="CAD8198943.1"/>
    </source>
</evidence>
<reference evidence="1" key="1">
    <citation type="submission" date="2021-01" db="EMBL/GenBank/DDBJ databases">
        <authorList>
            <consortium name="Genoscope - CEA"/>
            <person name="William W."/>
        </authorList>
    </citation>
    <scope>NUCLEOTIDE SEQUENCE</scope>
</reference>
<evidence type="ECO:0000313" key="2">
    <source>
        <dbReference type="Proteomes" id="UP000689195"/>
    </source>
</evidence>
<proteinExistence type="predicted"/>
<organism evidence="1 2">
    <name type="scientific">Paramecium pentaurelia</name>
    <dbReference type="NCBI Taxonomy" id="43138"/>
    <lineage>
        <taxon>Eukaryota</taxon>
        <taxon>Sar</taxon>
        <taxon>Alveolata</taxon>
        <taxon>Ciliophora</taxon>
        <taxon>Intramacronucleata</taxon>
        <taxon>Oligohymenophorea</taxon>
        <taxon>Peniculida</taxon>
        <taxon>Parameciidae</taxon>
        <taxon>Paramecium</taxon>
    </lineage>
</organism>
<sequence length="96" mass="11424">MLSSYILLQDIYTTKEYENLDLEVIESISFIKIPYYNKDDKTVLYEALSITFNYYDSYFTRTNTKLYKYISNLSSCNVLFQKAQAYEISIVISFQK</sequence>
<protein>
    <submittedName>
        <fullName evidence="1">Uncharacterized protein</fullName>
    </submittedName>
</protein>
<dbReference type="Proteomes" id="UP000689195">
    <property type="component" value="Unassembled WGS sequence"/>
</dbReference>
<comment type="caution">
    <text evidence="1">The sequence shown here is derived from an EMBL/GenBank/DDBJ whole genome shotgun (WGS) entry which is preliminary data.</text>
</comment>
<accession>A0A8S1XDK1</accession>
<keyword evidence="2" id="KW-1185">Reference proteome</keyword>
<dbReference type="EMBL" id="CAJJDO010000120">
    <property type="protein sequence ID" value="CAD8198943.1"/>
    <property type="molecule type" value="Genomic_DNA"/>
</dbReference>
<dbReference type="AlphaFoldDB" id="A0A8S1XDK1"/>
<gene>
    <name evidence="1" type="ORF">PPENT_87.1.T1200082</name>
</gene>
<name>A0A8S1XDK1_9CILI</name>